<evidence type="ECO:0000313" key="4">
    <source>
        <dbReference type="Proteomes" id="UP000199492"/>
    </source>
</evidence>
<keyword evidence="1" id="KW-1133">Transmembrane helix</keyword>
<dbReference type="Proteomes" id="UP000199492">
    <property type="component" value="Unassembled WGS sequence"/>
</dbReference>
<gene>
    <name evidence="3" type="ORF">SAMN04489796_11263</name>
</gene>
<evidence type="ECO:0000259" key="2">
    <source>
        <dbReference type="Pfam" id="PF14358"/>
    </source>
</evidence>
<feature type="transmembrane region" description="Helical" evidence="1">
    <location>
        <begin position="107"/>
        <end position="126"/>
    </location>
</feature>
<proteinExistence type="predicted"/>
<organism evidence="3 4">
    <name type="scientific">Winogradskyella thalassocola</name>
    <dbReference type="NCBI Taxonomy" id="262004"/>
    <lineage>
        <taxon>Bacteria</taxon>
        <taxon>Pseudomonadati</taxon>
        <taxon>Bacteroidota</taxon>
        <taxon>Flavobacteriia</taxon>
        <taxon>Flavobacteriales</taxon>
        <taxon>Flavobacteriaceae</taxon>
        <taxon>Winogradskyella</taxon>
    </lineage>
</organism>
<accession>A0A1G8L8F9</accession>
<keyword evidence="1" id="KW-0812">Transmembrane</keyword>
<dbReference type="Pfam" id="PF14358">
    <property type="entry name" value="DUF4405"/>
    <property type="match status" value="1"/>
</dbReference>
<reference evidence="4" key="1">
    <citation type="submission" date="2016-10" db="EMBL/GenBank/DDBJ databases">
        <authorList>
            <person name="Varghese N."/>
            <person name="Submissions S."/>
        </authorList>
    </citation>
    <scope>NUCLEOTIDE SEQUENCE [LARGE SCALE GENOMIC DNA]</scope>
    <source>
        <strain evidence="4">DSM 15363</strain>
    </source>
</reference>
<name>A0A1G8L8F9_9FLAO</name>
<feature type="transmembrane region" description="Helical" evidence="1">
    <location>
        <begin position="65"/>
        <end position="86"/>
    </location>
</feature>
<sequence>MKKSVKAMRKSTWNFILNATMTLCMSAIIGIGFLIKYTLLSGQDRKEVYGQNVELYFLDMDRHQWGTIHLILSFVLIGLLMIHVFLHWKVVTAVYQKIIKVQFTKRIIAFSFAIVCALLVFVPFFIKPKLEPIEKGNGRQVTLVTDFNNTFNYFCSIN</sequence>
<protein>
    <recommendedName>
        <fullName evidence="2">Flavinylation-associated cytochrome domain-containing protein</fullName>
    </recommendedName>
</protein>
<evidence type="ECO:0000313" key="3">
    <source>
        <dbReference type="EMBL" id="SDI51943.1"/>
    </source>
</evidence>
<keyword evidence="4" id="KW-1185">Reference proteome</keyword>
<evidence type="ECO:0000256" key="1">
    <source>
        <dbReference type="SAM" id="Phobius"/>
    </source>
</evidence>
<keyword evidence="1" id="KW-0472">Membrane</keyword>
<feature type="transmembrane region" description="Helical" evidence="1">
    <location>
        <begin position="12"/>
        <end position="35"/>
    </location>
</feature>
<dbReference type="STRING" id="262004.SAMN04489796_11263"/>
<dbReference type="OrthoDB" id="5421399at2"/>
<dbReference type="EMBL" id="FNCZ01000012">
    <property type="protein sequence ID" value="SDI51943.1"/>
    <property type="molecule type" value="Genomic_DNA"/>
</dbReference>
<dbReference type="InterPro" id="IPR025517">
    <property type="entry name" value="DUF4405"/>
</dbReference>
<dbReference type="RefSeq" id="WP_092470861.1">
    <property type="nucleotide sequence ID" value="NZ_FNCZ01000012.1"/>
</dbReference>
<dbReference type="AlphaFoldDB" id="A0A1G8L8F9"/>
<feature type="domain" description="Flavinylation-associated cytochrome" evidence="2">
    <location>
        <begin position="16"/>
        <end position="88"/>
    </location>
</feature>